<dbReference type="GO" id="GO:0009055">
    <property type="term" value="F:electron transfer activity"/>
    <property type="evidence" value="ECO:0007669"/>
    <property type="project" value="InterPro"/>
</dbReference>
<evidence type="ECO:0000256" key="2">
    <source>
        <dbReference type="ARBA" id="ARBA00022723"/>
    </source>
</evidence>
<evidence type="ECO:0000256" key="5">
    <source>
        <dbReference type="SAM" id="SignalP"/>
    </source>
</evidence>
<dbReference type="InterPro" id="IPR051459">
    <property type="entry name" value="Cytochrome_c-type_DH"/>
</dbReference>
<dbReference type="PANTHER" id="PTHR35008:SF4">
    <property type="entry name" value="BLL4482 PROTEIN"/>
    <property type="match status" value="1"/>
</dbReference>
<evidence type="ECO:0000256" key="1">
    <source>
        <dbReference type="ARBA" id="ARBA00022617"/>
    </source>
</evidence>
<keyword evidence="1 4" id="KW-0349">Heme</keyword>
<keyword evidence="5" id="KW-0732">Signal</keyword>
<reference evidence="8" key="1">
    <citation type="submission" date="2016-04" db="EMBL/GenBank/DDBJ databases">
        <authorList>
            <person name="Chen L."/>
            <person name="Zhuang W."/>
            <person name="Wang G."/>
        </authorList>
    </citation>
    <scope>NUCLEOTIDE SEQUENCE [LARGE SCALE GENOMIC DNA]</scope>
    <source>
        <strain evidence="8">208</strain>
    </source>
</reference>
<comment type="caution">
    <text evidence="7">The sequence shown here is derived from an EMBL/GenBank/DDBJ whole genome shotgun (WGS) entry which is preliminary data.</text>
</comment>
<organism evidence="7 8">
    <name type="scientific">Niastella populi</name>
    <dbReference type="NCBI Taxonomy" id="550983"/>
    <lineage>
        <taxon>Bacteria</taxon>
        <taxon>Pseudomonadati</taxon>
        <taxon>Bacteroidota</taxon>
        <taxon>Chitinophagia</taxon>
        <taxon>Chitinophagales</taxon>
        <taxon>Chitinophagaceae</taxon>
        <taxon>Niastella</taxon>
    </lineage>
</organism>
<name>A0A1V9G826_9BACT</name>
<dbReference type="PROSITE" id="PS51007">
    <property type="entry name" value="CYTC"/>
    <property type="match status" value="1"/>
</dbReference>
<evidence type="ECO:0000313" key="7">
    <source>
        <dbReference type="EMBL" id="OQP66732.1"/>
    </source>
</evidence>
<dbReference type="GO" id="GO:0046872">
    <property type="term" value="F:metal ion binding"/>
    <property type="evidence" value="ECO:0007669"/>
    <property type="project" value="UniProtKB-KW"/>
</dbReference>
<evidence type="ECO:0000259" key="6">
    <source>
        <dbReference type="PROSITE" id="PS51007"/>
    </source>
</evidence>
<evidence type="ECO:0000256" key="3">
    <source>
        <dbReference type="ARBA" id="ARBA00023004"/>
    </source>
</evidence>
<feature type="domain" description="Cytochrome c" evidence="6">
    <location>
        <begin position="45"/>
        <end position="184"/>
    </location>
</feature>
<dbReference type="PANTHER" id="PTHR35008">
    <property type="entry name" value="BLL4482 PROTEIN-RELATED"/>
    <property type="match status" value="1"/>
</dbReference>
<keyword evidence="8" id="KW-1185">Reference proteome</keyword>
<dbReference type="InterPro" id="IPR009056">
    <property type="entry name" value="Cyt_c-like_dom"/>
</dbReference>
<dbReference type="GO" id="GO:0020037">
    <property type="term" value="F:heme binding"/>
    <property type="evidence" value="ECO:0007669"/>
    <property type="project" value="InterPro"/>
</dbReference>
<keyword evidence="2 4" id="KW-0479">Metal-binding</keyword>
<dbReference type="EMBL" id="LWBP01000045">
    <property type="protein sequence ID" value="OQP66732.1"/>
    <property type="molecule type" value="Genomic_DNA"/>
</dbReference>
<evidence type="ECO:0000313" key="8">
    <source>
        <dbReference type="Proteomes" id="UP000192276"/>
    </source>
</evidence>
<dbReference type="Pfam" id="PF00034">
    <property type="entry name" value="Cytochrom_C"/>
    <property type="match status" value="1"/>
</dbReference>
<evidence type="ECO:0000256" key="4">
    <source>
        <dbReference type="PROSITE-ProRule" id="PRU00433"/>
    </source>
</evidence>
<sequence length="201" mass="21808">MKKIPVLVCIAALSTFLLVYCNTVASKNPATASVDAATASASPDSMVKRGAYLVSIMGCNDCHTPKKMGPKGPVFDEERTLSGHPAEMPVAPYEAGTAKNWILFNQMLTNYVGPWGTSFSANLTPDSTGIGGWTEAQFLKAIREGKYKGLDNSRPLLPPMPWQEYRNATDEDLKAIFAYLKSLKPIRNVVPAAKINMPPKS</sequence>
<dbReference type="AlphaFoldDB" id="A0A1V9G826"/>
<dbReference type="RefSeq" id="WP_081162324.1">
    <property type="nucleotide sequence ID" value="NZ_LWBP01000045.1"/>
</dbReference>
<accession>A0A1V9G826</accession>
<dbReference type="InterPro" id="IPR036909">
    <property type="entry name" value="Cyt_c-like_dom_sf"/>
</dbReference>
<keyword evidence="3 4" id="KW-0408">Iron</keyword>
<dbReference type="Gene3D" id="1.10.760.10">
    <property type="entry name" value="Cytochrome c-like domain"/>
    <property type="match status" value="1"/>
</dbReference>
<dbReference type="STRING" id="550983.A4R26_13250"/>
<protein>
    <submittedName>
        <fullName evidence="7">Diheme cytochrome c-553</fullName>
    </submittedName>
</protein>
<gene>
    <name evidence="7" type="ORF">A4R26_13250</name>
</gene>
<feature type="signal peptide" evidence="5">
    <location>
        <begin position="1"/>
        <end position="21"/>
    </location>
</feature>
<dbReference type="OrthoDB" id="9809720at2"/>
<dbReference type="SUPFAM" id="SSF46626">
    <property type="entry name" value="Cytochrome c"/>
    <property type="match status" value="1"/>
</dbReference>
<feature type="chain" id="PRO_5010727030" evidence="5">
    <location>
        <begin position="22"/>
        <end position="201"/>
    </location>
</feature>
<dbReference type="Proteomes" id="UP000192276">
    <property type="component" value="Unassembled WGS sequence"/>
</dbReference>
<proteinExistence type="predicted"/>